<organism evidence="1 2">
    <name type="scientific">Plasmopara halstedii</name>
    <name type="common">Downy mildew of sunflower</name>
    <dbReference type="NCBI Taxonomy" id="4781"/>
    <lineage>
        <taxon>Eukaryota</taxon>
        <taxon>Sar</taxon>
        <taxon>Stramenopiles</taxon>
        <taxon>Oomycota</taxon>
        <taxon>Peronosporomycetes</taxon>
        <taxon>Peronosporales</taxon>
        <taxon>Peronosporaceae</taxon>
        <taxon>Plasmopara</taxon>
    </lineage>
</organism>
<evidence type="ECO:0000313" key="2">
    <source>
        <dbReference type="Proteomes" id="UP000054928"/>
    </source>
</evidence>
<protein>
    <submittedName>
        <fullName evidence="1">Uncharacterized protein</fullName>
    </submittedName>
</protein>
<sequence length="78" mass="8795">MTSRSRSSGQEYSENLVNTGFEIDVLFVNSNQCLQEYTFIDHEAASIRDSEDCIPTSDFSCRVNTNSARANMNALYTK</sequence>
<keyword evidence="2" id="KW-1185">Reference proteome</keyword>
<reference evidence="2" key="1">
    <citation type="submission" date="2014-09" db="EMBL/GenBank/DDBJ databases">
        <authorList>
            <person name="Sharma Rahul"/>
            <person name="Thines Marco"/>
        </authorList>
    </citation>
    <scope>NUCLEOTIDE SEQUENCE [LARGE SCALE GENOMIC DNA]</scope>
</reference>
<dbReference type="GeneID" id="59052590"/>
<dbReference type="AlphaFoldDB" id="A0A0P1AKG0"/>
<dbReference type="Proteomes" id="UP000054928">
    <property type="component" value="Unassembled WGS sequence"/>
</dbReference>
<dbReference type="RefSeq" id="XP_036263184.1">
    <property type="nucleotide sequence ID" value="XM_036407487.1"/>
</dbReference>
<accession>A0A0P1AKG0</accession>
<proteinExistence type="predicted"/>
<dbReference type="EMBL" id="CCYD01000553">
    <property type="protein sequence ID" value="CEG41586.1"/>
    <property type="molecule type" value="Genomic_DNA"/>
</dbReference>
<name>A0A0P1AKG0_PLAHL</name>
<evidence type="ECO:0000313" key="1">
    <source>
        <dbReference type="EMBL" id="CEG41586.1"/>
    </source>
</evidence>